<organism evidence="1 2">
    <name type="scientific">Levilactobacillus brevis KB290</name>
    <dbReference type="NCBI Taxonomy" id="1001583"/>
    <lineage>
        <taxon>Bacteria</taxon>
        <taxon>Bacillati</taxon>
        <taxon>Bacillota</taxon>
        <taxon>Bacilli</taxon>
        <taxon>Lactobacillales</taxon>
        <taxon>Lactobacillaceae</taxon>
        <taxon>Levilactobacillus</taxon>
    </lineage>
</organism>
<dbReference type="HOGENOM" id="CLU_3404133_0_0_9"/>
<evidence type="ECO:0000313" key="2">
    <source>
        <dbReference type="Proteomes" id="UP000012042"/>
    </source>
</evidence>
<reference evidence="1 2" key="1">
    <citation type="journal article" date="2013" name="PLoS ONE">
        <title>Genomic Analysis by Deep Sequencing of the Probiotic Lactobacillus brevis KB290 Harboring Nine Plasmids Reveals Genomic Stability.</title>
        <authorList>
            <person name="Fukao M."/>
            <person name="Oshima K."/>
            <person name="Morita H."/>
            <person name="Toh H."/>
            <person name="Suda W."/>
            <person name="Kim S.W."/>
            <person name="Suzuki S."/>
            <person name="Yakabe T."/>
            <person name="Hattori M."/>
            <person name="Yajima N."/>
        </authorList>
    </citation>
    <scope>NUCLEOTIDE SEQUENCE [LARGE SCALE GENOMIC DNA]</scope>
    <source>
        <strain evidence="1 2">KB290</strain>
    </source>
</reference>
<protein>
    <submittedName>
        <fullName evidence="1">Uncharacterized protein</fullName>
    </submittedName>
</protein>
<dbReference type="Proteomes" id="UP000012042">
    <property type="component" value="Chromosome"/>
</dbReference>
<evidence type="ECO:0000313" key="1">
    <source>
        <dbReference type="EMBL" id="BAN07000.1"/>
    </source>
</evidence>
<proteinExistence type="predicted"/>
<dbReference type="AlphaFoldDB" id="M5AF18"/>
<accession>M5AF18</accession>
<dbReference type="EMBL" id="AP012167">
    <property type="protein sequence ID" value="BAN07000.1"/>
    <property type="molecule type" value="Genomic_DNA"/>
</dbReference>
<dbReference type="KEGG" id="lbk:LVISKB_1365"/>
<gene>
    <name evidence="1" type="ORF">LVISKB_1365</name>
</gene>
<name>M5AF18_LEVBR</name>
<sequence length="30" mass="3288">MLGGFGNNLNSEEFSKVTSKPVLLLANMLY</sequence>